<feature type="compositionally biased region" description="Basic and acidic residues" evidence="1">
    <location>
        <begin position="559"/>
        <end position="582"/>
    </location>
</feature>
<evidence type="ECO:0000313" key="4">
    <source>
        <dbReference type="EMBL" id="GMM38556.1"/>
    </source>
</evidence>
<gene>
    <name evidence="4" type="ORF">DASC09_058950</name>
</gene>
<dbReference type="SMART" id="SM00167">
    <property type="entry name" value="VPS9"/>
    <property type="match status" value="1"/>
</dbReference>
<accession>A0AAV5QVL3</accession>
<dbReference type="CDD" id="cd14369">
    <property type="entry name" value="CUE_VPS9_like"/>
    <property type="match status" value="1"/>
</dbReference>
<keyword evidence="5" id="KW-1185">Reference proteome</keyword>
<comment type="caution">
    <text evidence="4">The sequence shown here is derived from an EMBL/GenBank/DDBJ whole genome shotgun (WGS) entry which is preliminary data.</text>
</comment>
<dbReference type="GO" id="GO:0043130">
    <property type="term" value="F:ubiquitin binding"/>
    <property type="evidence" value="ECO:0007669"/>
    <property type="project" value="InterPro"/>
</dbReference>
<dbReference type="InterPro" id="IPR037191">
    <property type="entry name" value="VPS9_dom_sf"/>
</dbReference>
<dbReference type="RefSeq" id="XP_064855551.1">
    <property type="nucleotide sequence ID" value="XM_064999479.1"/>
</dbReference>
<proteinExistence type="predicted"/>
<dbReference type="EMBL" id="BTFZ01000020">
    <property type="protein sequence ID" value="GMM38556.1"/>
    <property type="molecule type" value="Genomic_DNA"/>
</dbReference>
<feature type="region of interest" description="Disordered" evidence="1">
    <location>
        <begin position="1"/>
        <end position="69"/>
    </location>
</feature>
<evidence type="ECO:0000256" key="1">
    <source>
        <dbReference type="SAM" id="MobiDB-lite"/>
    </source>
</evidence>
<feature type="domain" description="CUE" evidence="2">
    <location>
        <begin position="694"/>
        <end position="737"/>
    </location>
</feature>
<dbReference type="PANTHER" id="PTHR23101:SF25">
    <property type="entry name" value="GTPASE-ACTIVATING PROTEIN AND VPS9 DOMAIN-CONTAINING PROTEIN 1"/>
    <property type="match status" value="1"/>
</dbReference>
<dbReference type="PROSITE" id="PS51140">
    <property type="entry name" value="CUE"/>
    <property type="match status" value="1"/>
</dbReference>
<dbReference type="PROSITE" id="PS51205">
    <property type="entry name" value="VPS9"/>
    <property type="match status" value="1"/>
</dbReference>
<feature type="region of interest" description="Disordered" evidence="1">
    <location>
        <begin position="628"/>
        <end position="679"/>
    </location>
</feature>
<dbReference type="InterPro" id="IPR045046">
    <property type="entry name" value="Vps9-like"/>
</dbReference>
<protein>
    <submittedName>
        <fullName evidence="4">Guanine nucleotide exchange factor</fullName>
    </submittedName>
</protein>
<dbReference type="GO" id="GO:0031267">
    <property type="term" value="F:small GTPase binding"/>
    <property type="evidence" value="ECO:0007669"/>
    <property type="project" value="TreeGrafter"/>
</dbReference>
<feature type="compositionally biased region" description="Low complexity" evidence="1">
    <location>
        <begin position="47"/>
        <end position="60"/>
    </location>
</feature>
<dbReference type="InterPro" id="IPR009060">
    <property type="entry name" value="UBA-like_sf"/>
</dbReference>
<dbReference type="SUPFAM" id="SSF109993">
    <property type="entry name" value="VPS9 domain"/>
    <property type="match status" value="1"/>
</dbReference>
<name>A0AAV5QVL3_9ASCO</name>
<dbReference type="PANTHER" id="PTHR23101">
    <property type="entry name" value="RAB GDP/GTP EXCHANGE FACTOR"/>
    <property type="match status" value="1"/>
</dbReference>
<dbReference type="Proteomes" id="UP001360560">
    <property type="component" value="Unassembled WGS sequence"/>
</dbReference>
<dbReference type="Pfam" id="PF18151">
    <property type="entry name" value="DUF5601"/>
    <property type="match status" value="1"/>
</dbReference>
<dbReference type="InterPro" id="IPR003123">
    <property type="entry name" value="VPS9"/>
</dbReference>
<evidence type="ECO:0000313" key="5">
    <source>
        <dbReference type="Proteomes" id="UP001360560"/>
    </source>
</evidence>
<dbReference type="SUPFAM" id="SSF46934">
    <property type="entry name" value="UBA-like"/>
    <property type="match status" value="1"/>
</dbReference>
<dbReference type="InterPro" id="IPR041804">
    <property type="entry name" value="Vps9_CUE"/>
</dbReference>
<dbReference type="GO" id="GO:0030139">
    <property type="term" value="C:endocytic vesicle"/>
    <property type="evidence" value="ECO:0007669"/>
    <property type="project" value="TreeGrafter"/>
</dbReference>
<evidence type="ECO:0000259" key="3">
    <source>
        <dbReference type="PROSITE" id="PS51205"/>
    </source>
</evidence>
<dbReference type="GO" id="GO:0005829">
    <property type="term" value="C:cytosol"/>
    <property type="evidence" value="ECO:0007669"/>
    <property type="project" value="TreeGrafter"/>
</dbReference>
<dbReference type="AlphaFoldDB" id="A0AAV5QVL3"/>
<feature type="compositionally biased region" description="Low complexity" evidence="1">
    <location>
        <begin position="653"/>
        <end position="664"/>
    </location>
</feature>
<dbReference type="InterPro" id="IPR003892">
    <property type="entry name" value="CUE"/>
</dbReference>
<feature type="region of interest" description="Disordered" evidence="1">
    <location>
        <begin position="559"/>
        <end position="598"/>
    </location>
</feature>
<dbReference type="Pfam" id="PF02204">
    <property type="entry name" value="VPS9"/>
    <property type="match status" value="1"/>
</dbReference>
<evidence type="ECO:0000259" key="2">
    <source>
        <dbReference type="PROSITE" id="PS51140"/>
    </source>
</evidence>
<reference evidence="4 5" key="1">
    <citation type="journal article" date="2023" name="Elife">
        <title>Identification of key yeast species and microbe-microbe interactions impacting larval growth of Drosophila in the wild.</title>
        <authorList>
            <person name="Mure A."/>
            <person name="Sugiura Y."/>
            <person name="Maeda R."/>
            <person name="Honda K."/>
            <person name="Sakurai N."/>
            <person name="Takahashi Y."/>
            <person name="Watada M."/>
            <person name="Katoh T."/>
            <person name="Gotoh A."/>
            <person name="Gotoh Y."/>
            <person name="Taniguchi I."/>
            <person name="Nakamura K."/>
            <person name="Hayashi T."/>
            <person name="Katayama T."/>
            <person name="Uemura T."/>
            <person name="Hattori Y."/>
        </authorList>
    </citation>
    <scope>NUCLEOTIDE SEQUENCE [LARGE SCALE GENOMIC DNA]</scope>
    <source>
        <strain evidence="4 5">SC-9</strain>
    </source>
</reference>
<dbReference type="GO" id="GO:0005085">
    <property type="term" value="F:guanyl-nucleotide exchange factor activity"/>
    <property type="evidence" value="ECO:0007669"/>
    <property type="project" value="InterPro"/>
</dbReference>
<feature type="domain" description="VPS9" evidence="3">
    <location>
        <begin position="397"/>
        <end position="538"/>
    </location>
</feature>
<feature type="compositionally biased region" description="Low complexity" evidence="1">
    <location>
        <begin position="26"/>
        <end position="35"/>
    </location>
</feature>
<dbReference type="GO" id="GO:0016192">
    <property type="term" value="P:vesicle-mediated transport"/>
    <property type="evidence" value="ECO:0007669"/>
    <property type="project" value="InterPro"/>
</dbReference>
<dbReference type="Gene3D" id="1.10.8.10">
    <property type="entry name" value="DNA helicase RuvA subunit, C-terminal domain"/>
    <property type="match status" value="1"/>
</dbReference>
<dbReference type="Gene3D" id="1.10.246.120">
    <property type="match status" value="1"/>
</dbReference>
<organism evidence="4 5">
    <name type="scientific">Saccharomycopsis crataegensis</name>
    <dbReference type="NCBI Taxonomy" id="43959"/>
    <lineage>
        <taxon>Eukaryota</taxon>
        <taxon>Fungi</taxon>
        <taxon>Dikarya</taxon>
        <taxon>Ascomycota</taxon>
        <taxon>Saccharomycotina</taxon>
        <taxon>Saccharomycetes</taxon>
        <taxon>Saccharomycopsidaceae</taxon>
        <taxon>Saccharomycopsis</taxon>
    </lineage>
</organism>
<dbReference type="GeneID" id="90076544"/>
<dbReference type="Gene3D" id="1.20.1050.80">
    <property type="entry name" value="VPS9 domain"/>
    <property type="match status" value="1"/>
</dbReference>
<sequence>MNSKPLAMKESTTPGVGGGGPPPQLLFPSSLSSGSAASDVSKPMVTGNFINQNNSNSNNNGNGGEAISLAGVTYSKGENIIGDDSSDDEEEEEEEEEVVVIGDGGGVNQIMEKLTINEMDNGRAMEKSAINELDMENFAINKTDSQKFAPNAEEKLQETLDPLVSIPVSDHRKGLVELDDSKMSDNVDGNSNVMADGNTILKVEDKGKEKIEQTNDEVTIEEDKDKDKVEQLQTIRKSSITTESKEYIINRVQVPLKSKEDLELQKQRIQETKLKNDHDRTKLNKKDPNNLPFDFQRFLTYLKSKSAESIVKYLKSFMIAFSKKNWQISEQVKLINDFKNFIYDKMAGVVPFVNMKETEFINCQEGMEKLIMNRLYDQVFSPVIQGDKLTNSHREDNKKDELLTNQVLRFSWITNRHLDLEDGFIMAGETFVQMAIAELIKINNYRSPRDKIICILNCCKVIFAMLKNSCKPTSADDFIPTLIYVVLKTDEDLRLNSNVSYIERFRNEDGLAGEVSYYLSSFWAVIGFIENLNKESLSITQEEWDSHMRPFEETNKNELADLELSKQNKPTKNTDSEPKKTNEPAVNGGSLIDPEAVKNSLSPSSIPISQIFSPFQSIQSFFQNVTDDNSSPNKSFLDEVSDANSPGNRPVIKTTTTTTTKSSTQETDHRDSQLAQSQKKSQEEYLAKQAFEKQVLELTEQLQGMFPLLDKEIIKDIVIMNKARVTECVDVCLNLTGAT</sequence>
<dbReference type="InterPro" id="IPR041545">
    <property type="entry name" value="DUF5601"/>
</dbReference>